<dbReference type="EMBL" id="JAHWGI010001285">
    <property type="protein sequence ID" value="KAK3927352.1"/>
    <property type="molecule type" value="Genomic_DNA"/>
</dbReference>
<keyword evidence="2" id="KW-0378">Hydrolase</keyword>
<organism evidence="2 3">
    <name type="scientific">Frankliniella fusca</name>
    <dbReference type="NCBI Taxonomy" id="407009"/>
    <lineage>
        <taxon>Eukaryota</taxon>
        <taxon>Metazoa</taxon>
        <taxon>Ecdysozoa</taxon>
        <taxon>Arthropoda</taxon>
        <taxon>Hexapoda</taxon>
        <taxon>Insecta</taxon>
        <taxon>Pterygota</taxon>
        <taxon>Neoptera</taxon>
        <taxon>Paraneoptera</taxon>
        <taxon>Thysanoptera</taxon>
        <taxon>Terebrantia</taxon>
        <taxon>Thripoidea</taxon>
        <taxon>Thripidae</taxon>
        <taxon>Frankliniella</taxon>
    </lineage>
</organism>
<evidence type="ECO:0000256" key="1">
    <source>
        <dbReference type="SAM" id="MobiDB-lite"/>
    </source>
</evidence>
<keyword evidence="2" id="KW-0547">Nucleotide-binding</keyword>
<sequence length="129" mass="13569">MSVSAGRGGGRRGRGGGPPQGGVGLARGGAVRRAGARAPRVRRRLARPGPVLWAQRHVVDGHQPGAPAQGGRPGSPRVLGGCLLCRRFPGKQVCNYGDPRRVQHAVQWVPATGVLESRLNRNRFHGLPG</sequence>
<protein>
    <submittedName>
        <fullName evidence="2">ATP-dependent protease ATP-binding subunit-like protein AmiB</fullName>
    </submittedName>
</protein>
<name>A0AAE1LR55_9NEOP</name>
<feature type="compositionally biased region" description="Gly residues" evidence="1">
    <location>
        <begin position="15"/>
        <end position="27"/>
    </location>
</feature>
<dbReference type="Proteomes" id="UP001219518">
    <property type="component" value="Unassembled WGS sequence"/>
</dbReference>
<evidence type="ECO:0000313" key="2">
    <source>
        <dbReference type="EMBL" id="KAK3927352.1"/>
    </source>
</evidence>
<dbReference type="GO" id="GO:0005524">
    <property type="term" value="F:ATP binding"/>
    <property type="evidence" value="ECO:0007669"/>
    <property type="project" value="UniProtKB-KW"/>
</dbReference>
<reference evidence="2" key="1">
    <citation type="submission" date="2021-07" db="EMBL/GenBank/DDBJ databases">
        <authorList>
            <person name="Catto M.A."/>
            <person name="Jacobson A."/>
            <person name="Kennedy G."/>
            <person name="Labadie P."/>
            <person name="Hunt B.G."/>
            <person name="Srinivasan R."/>
        </authorList>
    </citation>
    <scope>NUCLEOTIDE SEQUENCE</scope>
    <source>
        <strain evidence="2">PL_HMW_Pooled</strain>
        <tissue evidence="2">Head</tissue>
    </source>
</reference>
<comment type="caution">
    <text evidence="2">The sequence shown here is derived from an EMBL/GenBank/DDBJ whole genome shotgun (WGS) entry which is preliminary data.</text>
</comment>
<accession>A0AAE1LR55</accession>
<reference evidence="2" key="2">
    <citation type="journal article" date="2023" name="BMC Genomics">
        <title>Pest status, molecular evolution, and epigenetic factors derived from the genome assembly of Frankliniella fusca, a thysanopteran phytovirus vector.</title>
        <authorList>
            <person name="Catto M.A."/>
            <person name="Labadie P.E."/>
            <person name="Jacobson A.L."/>
            <person name="Kennedy G.G."/>
            <person name="Srinivasan R."/>
            <person name="Hunt B.G."/>
        </authorList>
    </citation>
    <scope>NUCLEOTIDE SEQUENCE</scope>
    <source>
        <strain evidence="2">PL_HMW_Pooled</strain>
    </source>
</reference>
<gene>
    <name evidence="2" type="ORF">KUF71_015635</name>
</gene>
<dbReference type="AlphaFoldDB" id="A0AAE1LR55"/>
<proteinExistence type="predicted"/>
<dbReference type="GO" id="GO:0006508">
    <property type="term" value="P:proteolysis"/>
    <property type="evidence" value="ECO:0007669"/>
    <property type="project" value="UniProtKB-KW"/>
</dbReference>
<evidence type="ECO:0000313" key="3">
    <source>
        <dbReference type="Proteomes" id="UP001219518"/>
    </source>
</evidence>
<feature type="region of interest" description="Disordered" evidence="1">
    <location>
        <begin position="1"/>
        <end position="50"/>
    </location>
</feature>
<keyword evidence="3" id="KW-1185">Reference proteome</keyword>
<feature type="compositionally biased region" description="Low complexity" evidence="1">
    <location>
        <begin position="28"/>
        <end position="38"/>
    </location>
</feature>
<dbReference type="GO" id="GO:0008233">
    <property type="term" value="F:peptidase activity"/>
    <property type="evidence" value="ECO:0007669"/>
    <property type="project" value="UniProtKB-KW"/>
</dbReference>
<keyword evidence="2" id="KW-0645">Protease</keyword>
<keyword evidence="2" id="KW-0067">ATP-binding</keyword>